<protein>
    <recommendedName>
        <fullName evidence="3">Esterase</fullName>
    </recommendedName>
</protein>
<reference evidence="1 2" key="1">
    <citation type="submission" date="2016-08" db="EMBL/GenBank/DDBJ databases">
        <title>Genome sequence of Clavibacter michiganensis subsp. michiganensis strain CASJ007.</title>
        <authorList>
            <person name="Thapa S.P."/>
            <person name="Coaker G."/>
        </authorList>
    </citation>
    <scope>NUCLEOTIDE SEQUENCE [LARGE SCALE GENOMIC DNA]</scope>
    <source>
        <strain evidence="1">CASJ007</strain>
    </source>
</reference>
<keyword evidence="2" id="KW-1185">Reference proteome</keyword>
<proteinExistence type="predicted"/>
<dbReference type="AlphaFoldDB" id="A0A251XNC0"/>
<evidence type="ECO:0000313" key="1">
    <source>
        <dbReference type="EMBL" id="OUE04679.1"/>
    </source>
</evidence>
<evidence type="ECO:0008006" key="3">
    <source>
        <dbReference type="Google" id="ProtNLM"/>
    </source>
</evidence>
<name>A0A251XNC0_CLAMM</name>
<sequence>MRRLLAPLVHVLALPGIAARMGEFLYRRADVSGDIHPDDAAHGTVEGPDPDRIAVVGETGMISLGVRTHQIALPAFLARHHATRTGRGVAWSIASLPGSRLREVPTVIAGAEADLARADAVVLLAGITDVLRVTSTGAWSRQMRVAIEALRAHLPEGAWILVADIPRLDNAGSLSRPARLAAGVHAQALNRHTRDVVDGLPLTRAVTFPEELARALWWPDGEESRYQRTYRSWGAHLSAALVDARAGAAAAGAPAG</sequence>
<organism evidence="1 2">
    <name type="scientific">Clavibacter michiganensis subsp. michiganensis</name>
    <dbReference type="NCBI Taxonomy" id="33013"/>
    <lineage>
        <taxon>Bacteria</taxon>
        <taxon>Bacillati</taxon>
        <taxon>Actinomycetota</taxon>
        <taxon>Actinomycetes</taxon>
        <taxon>Micrococcales</taxon>
        <taxon>Microbacteriaceae</taxon>
        <taxon>Clavibacter</taxon>
    </lineage>
</organism>
<evidence type="ECO:0000313" key="2">
    <source>
        <dbReference type="Proteomes" id="UP000195062"/>
    </source>
</evidence>
<gene>
    <name evidence="1" type="ORF">CMMCAS07_07010</name>
</gene>
<dbReference type="SUPFAM" id="SSF52266">
    <property type="entry name" value="SGNH hydrolase"/>
    <property type="match status" value="1"/>
</dbReference>
<comment type="caution">
    <text evidence="1">The sequence shown here is derived from an EMBL/GenBank/DDBJ whole genome shotgun (WGS) entry which is preliminary data.</text>
</comment>
<accession>A0A251XNC0</accession>
<dbReference type="InterPro" id="IPR036514">
    <property type="entry name" value="SGNH_hydro_sf"/>
</dbReference>
<dbReference type="Gene3D" id="3.40.50.1110">
    <property type="entry name" value="SGNH hydrolase"/>
    <property type="match status" value="1"/>
</dbReference>
<dbReference type="Proteomes" id="UP000195062">
    <property type="component" value="Unassembled WGS sequence"/>
</dbReference>
<dbReference type="EMBL" id="MDHH01000001">
    <property type="protein sequence ID" value="OUE04679.1"/>
    <property type="molecule type" value="Genomic_DNA"/>
</dbReference>
<dbReference type="RefSeq" id="WP_153259490.1">
    <property type="nucleotide sequence ID" value="NZ_CP095274.1"/>
</dbReference>